<organism evidence="3 4">
    <name type="scientific">Pseudocohnilembus persalinus</name>
    <name type="common">Ciliate</name>
    <dbReference type="NCBI Taxonomy" id="266149"/>
    <lineage>
        <taxon>Eukaryota</taxon>
        <taxon>Sar</taxon>
        <taxon>Alveolata</taxon>
        <taxon>Ciliophora</taxon>
        <taxon>Intramacronucleata</taxon>
        <taxon>Oligohymenophorea</taxon>
        <taxon>Scuticociliatia</taxon>
        <taxon>Philasterida</taxon>
        <taxon>Pseudocohnilembidae</taxon>
        <taxon>Pseudocohnilembus</taxon>
    </lineage>
</organism>
<feature type="region of interest" description="Disordered" evidence="2">
    <location>
        <begin position="957"/>
        <end position="990"/>
    </location>
</feature>
<feature type="compositionally biased region" description="Low complexity" evidence="2">
    <location>
        <begin position="656"/>
        <end position="677"/>
    </location>
</feature>
<evidence type="ECO:0000256" key="1">
    <source>
        <dbReference type="SAM" id="Coils"/>
    </source>
</evidence>
<feature type="compositionally biased region" description="Low complexity" evidence="2">
    <location>
        <begin position="978"/>
        <end position="990"/>
    </location>
</feature>
<feature type="compositionally biased region" description="Low complexity" evidence="2">
    <location>
        <begin position="365"/>
        <end position="375"/>
    </location>
</feature>
<protein>
    <submittedName>
        <fullName evidence="3">Uncharacterized protein</fullName>
    </submittedName>
</protein>
<proteinExistence type="predicted"/>
<evidence type="ECO:0000313" key="4">
    <source>
        <dbReference type="Proteomes" id="UP000054937"/>
    </source>
</evidence>
<reference evidence="3 4" key="1">
    <citation type="journal article" date="2015" name="Sci. Rep.">
        <title>Genome of the facultative scuticociliatosis pathogen Pseudocohnilembus persalinus provides insight into its virulence through horizontal gene transfer.</title>
        <authorList>
            <person name="Xiong J."/>
            <person name="Wang G."/>
            <person name="Cheng J."/>
            <person name="Tian M."/>
            <person name="Pan X."/>
            <person name="Warren A."/>
            <person name="Jiang C."/>
            <person name="Yuan D."/>
            <person name="Miao W."/>
        </authorList>
    </citation>
    <scope>NUCLEOTIDE SEQUENCE [LARGE SCALE GENOMIC DNA]</scope>
    <source>
        <strain evidence="3">36N120E</strain>
    </source>
</reference>
<evidence type="ECO:0000256" key="2">
    <source>
        <dbReference type="SAM" id="MobiDB-lite"/>
    </source>
</evidence>
<feature type="coiled-coil region" evidence="1">
    <location>
        <begin position="847"/>
        <end position="884"/>
    </location>
</feature>
<comment type="caution">
    <text evidence="3">The sequence shown here is derived from an EMBL/GenBank/DDBJ whole genome shotgun (WGS) entry which is preliminary data.</text>
</comment>
<feature type="compositionally biased region" description="Acidic residues" evidence="2">
    <location>
        <begin position="824"/>
        <end position="840"/>
    </location>
</feature>
<feature type="compositionally biased region" description="Polar residues" evidence="2">
    <location>
        <begin position="744"/>
        <end position="758"/>
    </location>
</feature>
<feature type="region of interest" description="Disordered" evidence="2">
    <location>
        <begin position="794"/>
        <end position="841"/>
    </location>
</feature>
<name>A0A0V0QKC9_PSEPJ</name>
<feature type="compositionally biased region" description="Polar residues" evidence="2">
    <location>
        <begin position="10"/>
        <end position="35"/>
    </location>
</feature>
<feature type="compositionally biased region" description="Basic residues" evidence="2">
    <location>
        <begin position="347"/>
        <end position="358"/>
    </location>
</feature>
<dbReference type="InParanoid" id="A0A0V0QKC9"/>
<sequence>MDQNEDPSQKQKLQTQSANNKIFQVQERQQTSNFQAEKDDNFDKNDDINNNELNTNRAQFRKAEFQRKPKSILKKSQTQIKTYTKEEFNSLLIKANEKKKEIVEQHRKIKEQLAKPRCKKCDNFLNTEQSNQETVNLRMVCDNCLTKCKKCQKILPEEYKSDICQECKQKQAEELKKKKLKICIDCDEEFEVKMFRQMKCMECKNDPERGQKIKDQKLKKEKEEQQKIENEKKENQAINNLDQISNENLYNQIQSNSQNNDNEDDNDLDELKGFQLIQIKKSFSTHNMGLFRNSINNDKNPLKQSFSHTNPSRGFVHDMDLDKFHCQIDLNSISVLQQSQQQLQQRNKQHKRKNKKKATGSFDLSSQYQNQKQKSSSSFSSFKSYQFSNSLCQNNNSNNQGNNDLSQVYEIKEGFKLQNQMEKCPPSLFAHHEQQKNQQSEINILGKSEINNENSNLFLNISNKMEQNLNQNQNKSIVLNPQIQNTSSILVNNQNQGKSFQDIEISDIQISFDNIKSKQISDNFQNSQTEIKDYPLNNDHIIQNQISQQSANSNISSNIQNTNSITQNNNFVQNFLSQTPSNNLNFPQKQNNSLENKNEVIIASEDFYNSINNNSKNEINNKTTKNEPNFEEENIMELQISEKTSENSENSQFNEDSLYSSCSDSLNSQFDQQQQMQENEEEQKQINEQISFIFNYSQMIGERYLNKLKESEKQQEEDLIRKHKYFNLLYKKDLSSDSDEKETSCASLEDQYSNSSPLIQERETSRKKVRYSNIIQIKIQEIPENQNTIEEQITEEDENENKEQKKFPVEKFNFNSKQNLKSDDENENSDEEWSDEDSQNSDEFQMINNYEFELEQQQLDIKKKKMEQQEIQNNQNDLHLLSNQEYISNKNGKVSIKINEEHTFENLQKKGKIGADEIEKKQQLKYRKKSSEDSLCEDKYDNNNNIIKIKNQMQNLNKLQNEDKENDEEYEEQKYNEQKQNQNQQNKRYY</sequence>
<accession>A0A0V0QKC9</accession>
<dbReference type="Proteomes" id="UP000054937">
    <property type="component" value="Unassembled WGS sequence"/>
</dbReference>
<keyword evidence="4" id="KW-1185">Reference proteome</keyword>
<feature type="region of interest" description="Disordered" evidence="2">
    <location>
        <begin position="643"/>
        <end position="684"/>
    </location>
</feature>
<dbReference type="AlphaFoldDB" id="A0A0V0QKC9"/>
<feature type="region of interest" description="Disordered" evidence="2">
    <location>
        <begin position="339"/>
        <end position="375"/>
    </location>
</feature>
<feature type="compositionally biased region" description="Basic and acidic residues" evidence="2">
    <location>
        <begin position="213"/>
        <end position="235"/>
    </location>
</feature>
<dbReference type="EMBL" id="LDAU01000153">
    <property type="protein sequence ID" value="KRX02702.1"/>
    <property type="molecule type" value="Genomic_DNA"/>
</dbReference>
<gene>
    <name evidence="3" type="ORF">PPERSA_01819</name>
</gene>
<feature type="region of interest" description="Disordered" evidence="2">
    <location>
        <begin position="1"/>
        <end position="57"/>
    </location>
</feature>
<evidence type="ECO:0000313" key="3">
    <source>
        <dbReference type="EMBL" id="KRX02702.1"/>
    </source>
</evidence>
<feature type="region of interest" description="Disordered" evidence="2">
    <location>
        <begin position="213"/>
        <end position="239"/>
    </location>
</feature>
<feature type="region of interest" description="Disordered" evidence="2">
    <location>
        <begin position="739"/>
        <end position="765"/>
    </location>
</feature>
<feature type="compositionally biased region" description="Basic and acidic residues" evidence="2">
    <location>
        <begin position="36"/>
        <end position="47"/>
    </location>
</feature>
<keyword evidence="1" id="KW-0175">Coiled coil</keyword>